<evidence type="ECO:0000256" key="1">
    <source>
        <dbReference type="SAM" id="MobiDB-lite"/>
    </source>
</evidence>
<dbReference type="Proteomes" id="UP000317093">
    <property type="component" value="Chromosome"/>
</dbReference>
<gene>
    <name evidence="4" type="ORF">Pan216_33410</name>
</gene>
<accession>A0A518B673</accession>
<evidence type="ECO:0000313" key="4">
    <source>
        <dbReference type="EMBL" id="QDU62474.1"/>
    </source>
</evidence>
<keyword evidence="3" id="KW-0732">Signal</keyword>
<feature type="chain" id="PRO_5022239425" description="Alpha-galactosidase" evidence="3">
    <location>
        <begin position="42"/>
        <end position="917"/>
    </location>
</feature>
<dbReference type="Gene3D" id="3.20.20.70">
    <property type="entry name" value="Aldolase class I"/>
    <property type="match status" value="1"/>
</dbReference>
<keyword evidence="2" id="KW-1133">Transmembrane helix</keyword>
<dbReference type="RefSeq" id="WP_145259255.1">
    <property type="nucleotide sequence ID" value="NZ_CP036279.1"/>
</dbReference>
<proteinExistence type="predicted"/>
<name>A0A518B673_9BACT</name>
<protein>
    <recommendedName>
        <fullName evidence="6">Alpha-galactosidase</fullName>
    </recommendedName>
</protein>
<dbReference type="SUPFAM" id="SSF51445">
    <property type="entry name" value="(Trans)glycosidases"/>
    <property type="match status" value="1"/>
</dbReference>
<keyword evidence="2" id="KW-0472">Membrane</keyword>
<dbReference type="OrthoDB" id="3183911at2"/>
<evidence type="ECO:0008006" key="6">
    <source>
        <dbReference type="Google" id="ProtNLM"/>
    </source>
</evidence>
<feature type="signal peptide" evidence="3">
    <location>
        <begin position="1"/>
        <end position="41"/>
    </location>
</feature>
<feature type="compositionally biased region" description="Polar residues" evidence="1">
    <location>
        <begin position="604"/>
        <end position="615"/>
    </location>
</feature>
<feature type="transmembrane region" description="Helical" evidence="2">
    <location>
        <begin position="858"/>
        <end position="877"/>
    </location>
</feature>
<feature type="region of interest" description="Disordered" evidence="1">
    <location>
        <begin position="602"/>
        <end position="623"/>
    </location>
</feature>
<organism evidence="4 5">
    <name type="scientific">Kolteria novifilia</name>
    <dbReference type="NCBI Taxonomy" id="2527975"/>
    <lineage>
        <taxon>Bacteria</taxon>
        <taxon>Pseudomonadati</taxon>
        <taxon>Planctomycetota</taxon>
        <taxon>Planctomycetia</taxon>
        <taxon>Kolteriales</taxon>
        <taxon>Kolteriaceae</taxon>
        <taxon>Kolteria</taxon>
    </lineage>
</organism>
<dbReference type="InterPro" id="IPR013785">
    <property type="entry name" value="Aldolase_TIM"/>
</dbReference>
<feature type="transmembrane region" description="Helical" evidence="2">
    <location>
        <begin position="886"/>
        <end position="905"/>
    </location>
</feature>
<keyword evidence="5" id="KW-1185">Reference proteome</keyword>
<evidence type="ECO:0000256" key="2">
    <source>
        <dbReference type="SAM" id="Phobius"/>
    </source>
</evidence>
<dbReference type="KEGG" id="knv:Pan216_33410"/>
<dbReference type="EMBL" id="CP036279">
    <property type="protein sequence ID" value="QDU62474.1"/>
    <property type="molecule type" value="Genomic_DNA"/>
</dbReference>
<evidence type="ECO:0000256" key="3">
    <source>
        <dbReference type="SAM" id="SignalP"/>
    </source>
</evidence>
<keyword evidence="2" id="KW-0812">Transmembrane</keyword>
<evidence type="ECO:0000313" key="5">
    <source>
        <dbReference type="Proteomes" id="UP000317093"/>
    </source>
</evidence>
<dbReference type="InterPro" id="IPR017853">
    <property type="entry name" value="GH"/>
</dbReference>
<reference evidence="4 5" key="1">
    <citation type="submission" date="2019-02" db="EMBL/GenBank/DDBJ databases">
        <title>Deep-cultivation of Planctomycetes and their phenomic and genomic characterization uncovers novel biology.</title>
        <authorList>
            <person name="Wiegand S."/>
            <person name="Jogler M."/>
            <person name="Boedeker C."/>
            <person name="Pinto D."/>
            <person name="Vollmers J."/>
            <person name="Rivas-Marin E."/>
            <person name="Kohn T."/>
            <person name="Peeters S.H."/>
            <person name="Heuer A."/>
            <person name="Rast P."/>
            <person name="Oberbeckmann S."/>
            <person name="Bunk B."/>
            <person name="Jeske O."/>
            <person name="Meyerdierks A."/>
            <person name="Storesund J.E."/>
            <person name="Kallscheuer N."/>
            <person name="Luecker S."/>
            <person name="Lage O.M."/>
            <person name="Pohl T."/>
            <person name="Merkel B.J."/>
            <person name="Hornburger P."/>
            <person name="Mueller R.-W."/>
            <person name="Bruemmer F."/>
            <person name="Labrenz M."/>
            <person name="Spormann A.M."/>
            <person name="Op den Camp H."/>
            <person name="Overmann J."/>
            <person name="Amann R."/>
            <person name="Jetten M.S.M."/>
            <person name="Mascher T."/>
            <person name="Medema M.H."/>
            <person name="Devos D.P."/>
            <person name="Kaster A.-K."/>
            <person name="Ovreas L."/>
            <person name="Rohde M."/>
            <person name="Galperin M.Y."/>
            <person name="Jogler C."/>
        </authorList>
    </citation>
    <scope>NUCLEOTIDE SEQUENCE [LARGE SCALE GENOMIC DNA]</scope>
    <source>
        <strain evidence="4 5">Pan216</strain>
    </source>
</reference>
<sequence precursor="true">MGDDSQMTIFSPRMLTCQPARRLVRGLVGLLLMVTSPVAFAAEPVPEANIVLDGGVIARELSTEGETLRTLALVNKVTGQRLATPNAREFVLTLLDGTTLCTHDYRVVDHRSTQSADRTREEFDLSPRTSGHPELTVVYIAKRGAHVLRKRLKVRGSQRIDTVTVEALPIDVPASILGFGQPLFIDEHWFAGLEYPAGENLVAEGEMLCRHHPGKESFTSRDAVLGTRGFAESTIDDEFDRYLATIRRPVRASLQYNSWYDRRGWELNPKQLRATYELFQEKLLDPYSLRFDAFMVDDGWQDRDSLWQPNNGWPKGFPPFAQWLESRGSHLGLWLPLTGYQLNTDWGEQRGYEVANHRKRYYCVCGPKYQQALGEVLKSHLRSAKINALKHDFNFLDSGRADLGHPLTKRHEREAGTDALLDLMTLERAEHPDVFIALTSQIWPSPWWLSTVDSLWMGGSDHAVDWRVAQFGARAAEMTYRDGRLFRLLRVDRAAVPASALMTHGLILGRYDGTRPRETIEEWSDYVAMYFGRGTLLQELYLSPDLVPEEFWPMLGSTIRWAQANTSTLAHTRMIGGRPESGEPYGYIHWSKDKGIACLRNPSHRPSTMTLTTKQRPAELRSDDGDETVWHPLVIYPERRRMETLDAEGELTIELPADSVTLVEMYRELPEFLRELPLGRFAVQGEGDARRLVTFGRPVPVSVHPASWNEEGPKRIKKEFSLDGGGERISAELVVKRQPAHGVSTQIATMGPMVPVERRADPGGADWDLSRYRMSFARRGALNINLSLPPSPFWPEEATVDAVLKTSMTLPETWSKELSEKTKTPDWPTTIRDNVVVEERIIVDGQTMRRSRSWIESVAWFVVLGIVPIAAFVGLSWQTAMLLRPLGFLAFLSGSIFLLAAIYLLSPMGSALARCVY</sequence>
<dbReference type="AlphaFoldDB" id="A0A518B673"/>